<dbReference type="PANTHER" id="PTHR12066:SF0">
    <property type="entry name" value="TELOMERASE REVERSE TRANSCRIPTASE"/>
    <property type="match status" value="1"/>
</dbReference>
<dbReference type="EC" id="2.7.7.49" evidence="2 14"/>
<protein>
    <recommendedName>
        <fullName evidence="3 14">Telomerase reverse transcriptase</fullName>
        <ecNumber evidence="2 14">2.7.7.49</ecNumber>
    </recommendedName>
    <alternativeName>
        <fullName evidence="12 14">Telomerase catalytic subunit</fullName>
    </alternativeName>
</protein>
<keyword evidence="17" id="KW-1185">Reference proteome</keyword>
<evidence type="ECO:0000259" key="16">
    <source>
        <dbReference type="PROSITE" id="PS50878"/>
    </source>
</evidence>
<dbReference type="PROSITE" id="PS50878">
    <property type="entry name" value="RT_POL"/>
    <property type="match status" value="1"/>
</dbReference>
<evidence type="ECO:0000256" key="5">
    <source>
        <dbReference type="ARBA" id="ARBA00022679"/>
    </source>
</evidence>
<proteinExistence type="inferred from homology"/>
<evidence type="ECO:0000256" key="14">
    <source>
        <dbReference type="RuleBase" id="RU365061"/>
    </source>
</evidence>
<evidence type="ECO:0000313" key="18">
    <source>
        <dbReference type="RefSeq" id="XP_015278276.1"/>
    </source>
</evidence>
<comment type="function">
    <text evidence="14">Telomerase is a ribonucleoprotein enzyme essential for the replication of chromosome termini in most eukaryotes. It elongates telomeres. It is a reverse transcriptase that adds simple sequence repeats to chromosome ends by copying a template sequence within the RNA component of the enzyme.</text>
</comment>
<feature type="non-terminal residue" evidence="18">
    <location>
        <position position="996"/>
    </location>
</feature>
<accession>A0ABM1KX39</accession>
<dbReference type="PANTHER" id="PTHR12066">
    <property type="entry name" value="TELOMERASE REVERSE TRANSCRIPTASE"/>
    <property type="match status" value="1"/>
</dbReference>
<evidence type="ECO:0000256" key="12">
    <source>
        <dbReference type="ARBA" id="ARBA00032044"/>
    </source>
</evidence>
<dbReference type="RefSeq" id="XP_015278276.1">
    <property type="nucleotide sequence ID" value="XM_015422790.1"/>
</dbReference>
<evidence type="ECO:0000256" key="15">
    <source>
        <dbReference type="SAM" id="MobiDB-lite"/>
    </source>
</evidence>
<comment type="similarity">
    <text evidence="1 14">Belongs to the reverse transcriptase family. Telomerase subfamily.</text>
</comment>
<dbReference type="Proteomes" id="UP000694871">
    <property type="component" value="Unplaced"/>
</dbReference>
<keyword evidence="9 14" id="KW-0779">Telomere</keyword>
<evidence type="ECO:0000256" key="3">
    <source>
        <dbReference type="ARBA" id="ARBA00016182"/>
    </source>
</evidence>
<feature type="region of interest" description="Disordered" evidence="15">
    <location>
        <begin position="513"/>
        <end position="552"/>
    </location>
</feature>
<evidence type="ECO:0000256" key="11">
    <source>
        <dbReference type="ARBA" id="ARBA00023242"/>
    </source>
</evidence>
<dbReference type="PRINTS" id="PR01365">
    <property type="entry name" value="TELOMERASERT"/>
</dbReference>
<dbReference type="Gene3D" id="1.10.132.70">
    <property type="match status" value="1"/>
</dbReference>
<dbReference type="Pfam" id="PF12009">
    <property type="entry name" value="Telomerase_RBD"/>
    <property type="match status" value="1"/>
</dbReference>
<dbReference type="GeneID" id="107120143"/>
<evidence type="ECO:0000313" key="17">
    <source>
        <dbReference type="Proteomes" id="UP000694871"/>
    </source>
</evidence>
<dbReference type="InterPro" id="IPR021891">
    <property type="entry name" value="Telomerase_RBD"/>
</dbReference>
<reference evidence="18" key="1">
    <citation type="submission" date="2025-08" db="UniProtKB">
        <authorList>
            <consortium name="RefSeq"/>
        </authorList>
    </citation>
    <scope>IDENTIFICATION</scope>
</reference>
<feature type="region of interest" description="Disordered" evidence="15">
    <location>
        <begin position="330"/>
        <end position="351"/>
    </location>
</feature>
<evidence type="ECO:0000256" key="13">
    <source>
        <dbReference type="ARBA" id="ARBA00048173"/>
    </source>
</evidence>
<feature type="compositionally biased region" description="Polar residues" evidence="15">
    <location>
        <begin position="332"/>
        <end position="341"/>
    </location>
</feature>
<evidence type="ECO:0000256" key="1">
    <source>
        <dbReference type="ARBA" id="ARBA00008001"/>
    </source>
</evidence>
<keyword evidence="4 14" id="KW-0158">Chromosome</keyword>
<name>A0ABM1KX39_GEKJA</name>
<gene>
    <name evidence="18" type="primary">LOC107120143</name>
</gene>
<evidence type="ECO:0000256" key="10">
    <source>
        <dbReference type="ARBA" id="ARBA00022918"/>
    </source>
</evidence>
<dbReference type="InterPro" id="IPR000477">
    <property type="entry name" value="RT_dom"/>
</dbReference>
<keyword evidence="7 14" id="KW-0479">Metal-binding</keyword>
<evidence type="ECO:0000256" key="2">
    <source>
        <dbReference type="ARBA" id="ARBA00012493"/>
    </source>
</evidence>
<dbReference type="CDD" id="cd01648">
    <property type="entry name" value="TERT"/>
    <property type="match status" value="1"/>
</dbReference>
<keyword evidence="10 14" id="KW-0695">RNA-directed DNA polymerase</keyword>
<evidence type="ECO:0000256" key="7">
    <source>
        <dbReference type="ARBA" id="ARBA00022723"/>
    </source>
</evidence>
<keyword evidence="6 14" id="KW-0548">Nucleotidyltransferase</keyword>
<keyword evidence="11 14" id="KW-0539">Nucleus</keyword>
<feature type="compositionally biased region" description="Basic and acidic residues" evidence="15">
    <location>
        <begin position="529"/>
        <end position="545"/>
    </location>
</feature>
<comment type="subcellular location">
    <subcellularLocation>
        <location evidence="14">Nucleus</location>
    </subcellularLocation>
    <subcellularLocation>
        <location evidence="14">Chromosome</location>
        <location evidence="14">Telomere</location>
    </subcellularLocation>
</comment>
<dbReference type="InterPro" id="IPR003545">
    <property type="entry name" value="Telomerase_RT"/>
</dbReference>
<organism evidence="17 18">
    <name type="scientific">Gekko japonicus</name>
    <name type="common">Schlegel's Japanese gecko</name>
    <dbReference type="NCBI Taxonomy" id="146911"/>
    <lineage>
        <taxon>Eukaryota</taxon>
        <taxon>Metazoa</taxon>
        <taxon>Chordata</taxon>
        <taxon>Craniata</taxon>
        <taxon>Vertebrata</taxon>
        <taxon>Euteleostomi</taxon>
        <taxon>Lepidosauria</taxon>
        <taxon>Squamata</taxon>
        <taxon>Bifurcata</taxon>
        <taxon>Gekkota</taxon>
        <taxon>Gekkonidae</taxon>
        <taxon>Gekkoninae</taxon>
        <taxon>Gekko</taxon>
    </lineage>
</organism>
<dbReference type="SMART" id="SM00975">
    <property type="entry name" value="Telomerase_RBD"/>
    <property type="match status" value="1"/>
</dbReference>
<evidence type="ECO:0000256" key="4">
    <source>
        <dbReference type="ARBA" id="ARBA00022454"/>
    </source>
</evidence>
<keyword evidence="8 14" id="KW-0460">Magnesium</keyword>
<evidence type="ECO:0000256" key="9">
    <source>
        <dbReference type="ARBA" id="ARBA00022895"/>
    </source>
</evidence>
<sequence length="996" mass="113422">MAENRDASSPIVTESLSLFPSSFFLQISSPREVVERVIQRICEQGKKNVLAFGYSLLDEGRCPLPGVPTICSILPNNTTEDICQSVLWEKFLSRVGDELMMYLLEHCALFMLVSPTCCYQICGRPVYQLTVGTTEPSPVFFRQTDSRPTHNVLSRYLLGRLQSRRRYLGKAKWRKRQAEIRDPQGGWCSSLVGRDCTKSKPVTRISDYLGSQRRPSQRSSLTAVLLKRKRKNCSEMDAKRMKTAPVDEGLEEQARDLSLAECKDQLIGGGGSNLSGGSVRACSEDKLAAMKCVPQERGSGAQTSGASFMTLGTHQLVVCDRALRADGEKKTFQNSSINTKRGTGARRVSPVQKVTARNITADKCRKNTLNSVREPFEKIHTAGKIKMRDLLYSRRPWKERLPHSFVLNRLKGCQAGGRRLVEAIFLSDKVPKEPDDAGLPSCRQRKKRLPKRYRRVRGEFQELLRNHAKCPYLAMLKKHCPVLVSDKIGVRKLGEGLAKTQWGAAEDGLSGVSGGLCPSPETSNNSGRIGERVKLSQKESEESTPRDPPGTDFLALLKQNSSPWQVYTFVRGCLERVVPAALWGSSHNKRRFYKNVKKFISLGKLDTFPLRELLWRMRVNDCAWLRLTKERGRSVPASEHQFRTRLLFKFLFWLMDSYVAQLLWSFFYITEAEFQKNLLFFFRKAVWRELQSLAVRSHLAKVRLLALSKEEIETLQQRRSVPLAAKLRFIPKKNGLRPVVRLDSPVGAEKFCKKNRDKKVQYFNMQLKNLYSVLKYEQKKNPGLLGSSVFGKDDIYATWKKFVLKVLESNAQMPAFYFVKADVSGAYDTIPHRKVVEVIARILGPDNKTSYCIRRYAVIIRAKNGQIIKRYRRHVSTLKDFIPDMALFVRHLQQTTSLRNAVVVEQGVYLKERCSDLFGFFLQLIHSNILKIENRYYVQCCGIPQGSILSTFLCSLCYGDMEKKLLHGVQEDGLLMRLTDDFLLVTPHLAEAKTFL</sequence>
<evidence type="ECO:0000256" key="8">
    <source>
        <dbReference type="ARBA" id="ARBA00022842"/>
    </source>
</evidence>
<evidence type="ECO:0000256" key="6">
    <source>
        <dbReference type="ARBA" id="ARBA00022695"/>
    </source>
</evidence>
<feature type="domain" description="Reverse transcriptase" evidence="16">
    <location>
        <begin position="711"/>
        <end position="996"/>
    </location>
</feature>
<comment type="catalytic activity">
    <reaction evidence="13 14">
        <text>DNA(n) + a 2'-deoxyribonucleoside 5'-triphosphate = DNA(n+1) + diphosphate</text>
        <dbReference type="Rhea" id="RHEA:22508"/>
        <dbReference type="Rhea" id="RHEA-COMP:17339"/>
        <dbReference type="Rhea" id="RHEA-COMP:17340"/>
        <dbReference type="ChEBI" id="CHEBI:33019"/>
        <dbReference type="ChEBI" id="CHEBI:61560"/>
        <dbReference type="ChEBI" id="CHEBI:173112"/>
        <dbReference type="EC" id="2.7.7.49"/>
    </reaction>
</comment>
<keyword evidence="5 14" id="KW-0808">Transferase</keyword>